<accession>A0A396IAT8</accession>
<proteinExistence type="predicted"/>
<organism evidence="1 2">
    <name type="scientific">Medicago truncatula</name>
    <name type="common">Barrel medic</name>
    <name type="synonym">Medicago tribuloides</name>
    <dbReference type="NCBI Taxonomy" id="3880"/>
    <lineage>
        <taxon>Eukaryota</taxon>
        <taxon>Viridiplantae</taxon>
        <taxon>Streptophyta</taxon>
        <taxon>Embryophyta</taxon>
        <taxon>Tracheophyta</taxon>
        <taxon>Spermatophyta</taxon>
        <taxon>Magnoliopsida</taxon>
        <taxon>eudicotyledons</taxon>
        <taxon>Gunneridae</taxon>
        <taxon>Pentapetalae</taxon>
        <taxon>rosids</taxon>
        <taxon>fabids</taxon>
        <taxon>Fabales</taxon>
        <taxon>Fabaceae</taxon>
        <taxon>Papilionoideae</taxon>
        <taxon>50 kb inversion clade</taxon>
        <taxon>NPAAA clade</taxon>
        <taxon>Hologalegina</taxon>
        <taxon>IRL clade</taxon>
        <taxon>Trifolieae</taxon>
        <taxon>Medicago</taxon>
    </lineage>
</organism>
<gene>
    <name evidence="1" type="ORF">MtrunA17_Chr4g0041651</name>
</gene>
<dbReference type="AlphaFoldDB" id="A0A396IAT8"/>
<reference evidence="2" key="1">
    <citation type="journal article" date="2018" name="Nat. Plants">
        <title>Whole-genome landscape of Medicago truncatula symbiotic genes.</title>
        <authorList>
            <person name="Pecrix Y."/>
            <person name="Staton S.E."/>
            <person name="Sallet E."/>
            <person name="Lelandais-Briere C."/>
            <person name="Moreau S."/>
            <person name="Carrere S."/>
            <person name="Blein T."/>
            <person name="Jardinaud M.F."/>
            <person name="Latrasse D."/>
            <person name="Zouine M."/>
            <person name="Zahm M."/>
            <person name="Kreplak J."/>
            <person name="Mayjonade B."/>
            <person name="Satge C."/>
            <person name="Perez M."/>
            <person name="Cauet S."/>
            <person name="Marande W."/>
            <person name="Chantry-Darmon C."/>
            <person name="Lopez-Roques C."/>
            <person name="Bouchez O."/>
            <person name="Berard A."/>
            <person name="Debelle F."/>
            <person name="Munos S."/>
            <person name="Bendahmane A."/>
            <person name="Berges H."/>
            <person name="Niebel A."/>
            <person name="Buitink J."/>
            <person name="Frugier F."/>
            <person name="Benhamed M."/>
            <person name="Crespi M."/>
            <person name="Gouzy J."/>
            <person name="Gamas P."/>
        </authorList>
    </citation>
    <scope>NUCLEOTIDE SEQUENCE [LARGE SCALE GENOMIC DNA]</scope>
    <source>
        <strain evidence="2">cv. Jemalong A17</strain>
    </source>
</reference>
<protein>
    <submittedName>
        <fullName evidence="1">Uncharacterized protein</fullName>
    </submittedName>
</protein>
<evidence type="ECO:0000313" key="2">
    <source>
        <dbReference type="Proteomes" id="UP000265566"/>
    </source>
</evidence>
<evidence type="ECO:0000313" key="1">
    <source>
        <dbReference type="EMBL" id="RHN61901.1"/>
    </source>
</evidence>
<comment type="caution">
    <text evidence="1">The sequence shown here is derived from an EMBL/GenBank/DDBJ whole genome shotgun (WGS) entry which is preliminary data.</text>
</comment>
<dbReference type="EMBL" id="PSQE01000004">
    <property type="protein sequence ID" value="RHN61901.1"/>
    <property type="molecule type" value="Genomic_DNA"/>
</dbReference>
<name>A0A396IAT8_MEDTR</name>
<dbReference type="Gramene" id="rna24413">
    <property type="protein sequence ID" value="RHN61901.1"/>
    <property type="gene ID" value="gene24413"/>
</dbReference>
<sequence length="68" mass="7649">MNCITKGLHDISGIELVAVVEQPLGLHLEVKNCGYHWIFKEDLEHLNAQMMHSRSGNSSVQIKYVTNA</sequence>
<dbReference type="Proteomes" id="UP000265566">
    <property type="component" value="Chromosome 4"/>
</dbReference>